<protein>
    <recommendedName>
        <fullName evidence="9">Cell division protein FtsQ</fullName>
    </recommendedName>
</protein>
<dbReference type="Pfam" id="PF08478">
    <property type="entry name" value="POTRA_1"/>
    <property type="match status" value="1"/>
</dbReference>
<evidence type="ECO:0000313" key="11">
    <source>
        <dbReference type="EMBL" id="MBK1632549.1"/>
    </source>
</evidence>
<evidence type="ECO:0000256" key="9">
    <source>
        <dbReference type="HAMAP-Rule" id="MF_00911"/>
    </source>
</evidence>
<feature type="domain" description="POTRA" evidence="10">
    <location>
        <begin position="48"/>
        <end position="117"/>
    </location>
</feature>
<keyword evidence="8 9" id="KW-0131">Cell cycle</keyword>
<evidence type="ECO:0000256" key="4">
    <source>
        <dbReference type="ARBA" id="ARBA00022618"/>
    </source>
</evidence>
<keyword evidence="6 9" id="KW-1133">Transmembrane helix</keyword>
<keyword evidence="2 9" id="KW-1003">Cell membrane</keyword>
<dbReference type="InterPro" id="IPR013685">
    <property type="entry name" value="POTRA_FtsQ_type"/>
</dbReference>
<dbReference type="PANTHER" id="PTHR35851">
    <property type="entry name" value="CELL DIVISION PROTEIN FTSQ"/>
    <property type="match status" value="1"/>
</dbReference>
<comment type="similarity">
    <text evidence="9">Belongs to the FtsQ/DivIB family. FtsQ subfamily.</text>
</comment>
<dbReference type="EMBL" id="NRRV01000051">
    <property type="protein sequence ID" value="MBK1632549.1"/>
    <property type="molecule type" value="Genomic_DNA"/>
</dbReference>
<evidence type="ECO:0000256" key="8">
    <source>
        <dbReference type="ARBA" id="ARBA00023306"/>
    </source>
</evidence>
<dbReference type="InterPro" id="IPR005548">
    <property type="entry name" value="Cell_div_FtsQ/DivIB_C"/>
</dbReference>
<keyword evidence="12" id="KW-1185">Reference proteome</keyword>
<comment type="subunit">
    <text evidence="9">Part of a complex composed of FtsB, FtsL and FtsQ.</text>
</comment>
<evidence type="ECO:0000313" key="12">
    <source>
        <dbReference type="Proteomes" id="UP000748752"/>
    </source>
</evidence>
<dbReference type="Gene3D" id="3.10.20.310">
    <property type="entry name" value="membrane protein fhac"/>
    <property type="match status" value="1"/>
</dbReference>
<evidence type="ECO:0000256" key="2">
    <source>
        <dbReference type="ARBA" id="ARBA00022475"/>
    </source>
</evidence>
<evidence type="ECO:0000256" key="7">
    <source>
        <dbReference type="ARBA" id="ARBA00023136"/>
    </source>
</evidence>
<gene>
    <name evidence="9" type="primary">ftsQ</name>
    <name evidence="11" type="ORF">CKO31_17730</name>
</gene>
<dbReference type="PANTHER" id="PTHR35851:SF1">
    <property type="entry name" value="CELL DIVISION PROTEIN FTSQ"/>
    <property type="match status" value="1"/>
</dbReference>
<proteinExistence type="inferred from homology"/>
<sequence length="261" mass="28603">MAHAAAAMAATPPPSSGALIARLLTALAIIAALIGAGALALDWEPRLLPIRVVTVDGEMHGLSRESLKQTIGEHIDGGILTQDLVALQQRVEDLPWIHRASVRRVWPDRLVFSVSEHEAMAQWGDNGLVTKDGIVFRPRDGRLPAGLVRLDGADAMASEVVARYRRWHPKLAELGLIIDAVVRNARGDWTLTLLGGTELYLGTDDIEARFQRLLAAYPQVEAIGIPTRIDLRYTNGFAVRWVPRADARPERVAANISRERS</sequence>
<evidence type="ECO:0000256" key="5">
    <source>
        <dbReference type="ARBA" id="ARBA00022692"/>
    </source>
</evidence>
<evidence type="ECO:0000256" key="1">
    <source>
        <dbReference type="ARBA" id="ARBA00004370"/>
    </source>
</evidence>
<dbReference type="PROSITE" id="PS51779">
    <property type="entry name" value="POTRA"/>
    <property type="match status" value="1"/>
</dbReference>
<evidence type="ECO:0000259" key="10">
    <source>
        <dbReference type="PROSITE" id="PS51779"/>
    </source>
</evidence>
<dbReference type="InterPro" id="IPR026579">
    <property type="entry name" value="FtsQ"/>
</dbReference>
<dbReference type="Gene3D" id="3.40.50.11690">
    <property type="entry name" value="Cell division protein FtsQ/DivIB"/>
    <property type="match status" value="1"/>
</dbReference>
<comment type="caution">
    <text evidence="11">The sequence shown here is derived from an EMBL/GenBank/DDBJ whole genome shotgun (WGS) entry which is preliminary data.</text>
</comment>
<keyword evidence="3 9" id="KW-0997">Cell inner membrane</keyword>
<organism evidence="11 12">
    <name type="scientific">Thiohalocapsa halophila</name>
    <dbReference type="NCBI Taxonomy" id="69359"/>
    <lineage>
        <taxon>Bacteria</taxon>
        <taxon>Pseudomonadati</taxon>
        <taxon>Pseudomonadota</taxon>
        <taxon>Gammaproteobacteria</taxon>
        <taxon>Chromatiales</taxon>
        <taxon>Chromatiaceae</taxon>
        <taxon>Thiohalocapsa</taxon>
    </lineage>
</organism>
<evidence type="ECO:0000256" key="3">
    <source>
        <dbReference type="ARBA" id="ARBA00022519"/>
    </source>
</evidence>
<keyword evidence="4 9" id="KW-0132">Cell division</keyword>
<dbReference type="InterPro" id="IPR045335">
    <property type="entry name" value="FtsQ_C_sf"/>
</dbReference>
<dbReference type="Pfam" id="PF03799">
    <property type="entry name" value="FtsQ_DivIB_C"/>
    <property type="match status" value="1"/>
</dbReference>
<feature type="transmembrane region" description="Helical" evidence="9">
    <location>
        <begin position="20"/>
        <end position="41"/>
    </location>
</feature>
<evidence type="ECO:0000256" key="6">
    <source>
        <dbReference type="ARBA" id="ARBA00022989"/>
    </source>
</evidence>
<name>A0ABS1CL38_9GAMM</name>
<dbReference type="HAMAP" id="MF_00911">
    <property type="entry name" value="FtsQ_subfam"/>
    <property type="match status" value="1"/>
</dbReference>
<dbReference type="InterPro" id="IPR034746">
    <property type="entry name" value="POTRA"/>
</dbReference>
<comment type="subcellular location">
    <subcellularLocation>
        <location evidence="9">Cell inner membrane</location>
        <topology evidence="9">Single-pass type II membrane protein</topology>
    </subcellularLocation>
    <subcellularLocation>
        <location evidence="1">Membrane</location>
    </subcellularLocation>
    <text evidence="9">Localizes to the division septum.</text>
</comment>
<dbReference type="Proteomes" id="UP000748752">
    <property type="component" value="Unassembled WGS sequence"/>
</dbReference>
<keyword evidence="7 9" id="KW-0472">Membrane</keyword>
<reference evidence="11 12" key="1">
    <citation type="journal article" date="2020" name="Microorganisms">
        <title>Osmotic Adaptation and Compatible Solute Biosynthesis of Phototrophic Bacteria as Revealed from Genome Analyses.</title>
        <authorList>
            <person name="Imhoff J.F."/>
            <person name="Rahn T."/>
            <person name="Kunzel S."/>
            <person name="Keller A."/>
            <person name="Neulinger S.C."/>
        </authorList>
    </citation>
    <scope>NUCLEOTIDE SEQUENCE [LARGE SCALE GENOMIC DNA]</scope>
    <source>
        <strain evidence="11 12">DSM 6210</strain>
    </source>
</reference>
<keyword evidence="5 9" id="KW-0812">Transmembrane</keyword>
<accession>A0ABS1CL38</accession>
<comment type="function">
    <text evidence="9">Essential cell division protein. May link together the upstream cell division proteins, which are predominantly cytoplasmic, with the downstream cell division proteins, which are predominantly periplasmic. May control correct divisome assembly.</text>
</comment>